<dbReference type="AlphaFoldDB" id="A0A1B4FM00"/>
<dbReference type="PANTHER" id="PTHR43464">
    <property type="entry name" value="METHYLTRANSFERASE"/>
    <property type="match status" value="1"/>
</dbReference>
<dbReference type="PANTHER" id="PTHR43464:SF19">
    <property type="entry name" value="UBIQUINONE BIOSYNTHESIS O-METHYLTRANSFERASE, MITOCHONDRIAL"/>
    <property type="match status" value="1"/>
</dbReference>
<keyword evidence="1 4" id="KW-0489">Methyltransferase</keyword>
<dbReference type="Pfam" id="PF13489">
    <property type="entry name" value="Methyltransf_23"/>
    <property type="match status" value="1"/>
</dbReference>
<name>A0A1B4FM00_9BURK</name>
<dbReference type="RefSeq" id="WP_059473068.1">
    <property type="nucleotide sequence ID" value="NZ_CP013387.1"/>
</dbReference>
<keyword evidence="3" id="KW-0949">S-adenosyl-L-methionine</keyword>
<dbReference type="GO" id="GO:0008168">
    <property type="term" value="F:methyltransferase activity"/>
    <property type="evidence" value="ECO:0007669"/>
    <property type="project" value="UniProtKB-KW"/>
</dbReference>
<sequence length="230" mass="25394">MSAAEPHYIDAQRTIAPVDGPLAAPHEYAAVLRSDFVSSYHDGRDVWTDEAAMRPASAILHEHLGSPADVLDAGAGRGRDTAYFLEHGHRVTAVDLVEPPEWAQLSQRWGERVRFVACPVSELQGEALFDGALDNGCLHHQHPDAYAAYLARIHALLRPEGLFTISVFEADGAGRLYANHAQRLYREFTEPELVELLGAAHFTPVSSHRVPRPKAGLHYLVLTVRKSRPD</sequence>
<proteinExistence type="predicted"/>
<organism evidence="4 5">
    <name type="scientific">Burkholderia mayonis</name>
    <dbReference type="NCBI Taxonomy" id="1385591"/>
    <lineage>
        <taxon>Bacteria</taxon>
        <taxon>Pseudomonadati</taxon>
        <taxon>Pseudomonadota</taxon>
        <taxon>Betaproteobacteria</taxon>
        <taxon>Burkholderiales</taxon>
        <taxon>Burkholderiaceae</taxon>
        <taxon>Burkholderia</taxon>
        <taxon>pseudomallei group</taxon>
    </lineage>
</organism>
<dbReference type="EMBL" id="CP013387">
    <property type="protein sequence ID" value="AOJ04687.1"/>
    <property type="molecule type" value="Genomic_DNA"/>
</dbReference>
<reference evidence="4 5" key="1">
    <citation type="submission" date="2015-12" db="EMBL/GenBank/DDBJ databases">
        <title>Diversity of Burkholderia near neighbor genomes.</title>
        <authorList>
            <person name="Sahl J."/>
            <person name="Wagner D."/>
            <person name="Keim P."/>
        </authorList>
    </citation>
    <scope>NUCLEOTIDE SEQUENCE [LARGE SCALE GENOMIC DNA]</scope>
    <source>
        <strain evidence="4 5">BDU6</strain>
    </source>
</reference>
<protein>
    <submittedName>
        <fullName evidence="4">Methyltransferase type 12</fullName>
    </submittedName>
</protein>
<gene>
    <name evidence="4" type="ORF">WS70_23210</name>
</gene>
<keyword evidence="2 4" id="KW-0808">Transferase</keyword>
<dbReference type="CDD" id="cd02440">
    <property type="entry name" value="AdoMet_MTases"/>
    <property type="match status" value="1"/>
</dbReference>
<evidence type="ECO:0000313" key="4">
    <source>
        <dbReference type="EMBL" id="AOJ04687.1"/>
    </source>
</evidence>
<keyword evidence="5" id="KW-1185">Reference proteome</keyword>
<evidence type="ECO:0000256" key="1">
    <source>
        <dbReference type="ARBA" id="ARBA00022603"/>
    </source>
</evidence>
<dbReference type="Gene3D" id="3.40.50.150">
    <property type="entry name" value="Vaccinia Virus protein VP39"/>
    <property type="match status" value="1"/>
</dbReference>
<dbReference type="KEGG" id="buu:WS70_23210"/>
<accession>A0A1B4FM00</accession>
<dbReference type="GO" id="GO:0032259">
    <property type="term" value="P:methylation"/>
    <property type="evidence" value="ECO:0007669"/>
    <property type="project" value="UniProtKB-KW"/>
</dbReference>
<evidence type="ECO:0000256" key="3">
    <source>
        <dbReference type="ARBA" id="ARBA00022691"/>
    </source>
</evidence>
<dbReference type="Proteomes" id="UP000062519">
    <property type="component" value="Chromosome 2"/>
</dbReference>
<evidence type="ECO:0000313" key="5">
    <source>
        <dbReference type="Proteomes" id="UP000062519"/>
    </source>
</evidence>
<dbReference type="SUPFAM" id="SSF53335">
    <property type="entry name" value="S-adenosyl-L-methionine-dependent methyltransferases"/>
    <property type="match status" value="1"/>
</dbReference>
<dbReference type="InterPro" id="IPR029063">
    <property type="entry name" value="SAM-dependent_MTases_sf"/>
</dbReference>
<evidence type="ECO:0000256" key="2">
    <source>
        <dbReference type="ARBA" id="ARBA00022679"/>
    </source>
</evidence>